<feature type="region of interest" description="Disordered" evidence="1">
    <location>
        <begin position="47"/>
        <end position="68"/>
    </location>
</feature>
<feature type="compositionally biased region" description="Basic and acidic residues" evidence="1">
    <location>
        <begin position="56"/>
        <end position="68"/>
    </location>
</feature>
<dbReference type="Proteomes" id="UP000600918">
    <property type="component" value="Unassembled WGS sequence"/>
</dbReference>
<protein>
    <submittedName>
        <fullName evidence="2">Uncharacterized protein</fullName>
    </submittedName>
</protein>
<evidence type="ECO:0000256" key="1">
    <source>
        <dbReference type="SAM" id="MobiDB-lite"/>
    </source>
</evidence>
<reference evidence="2" key="1">
    <citation type="journal article" date="2020" name="G3 (Bethesda)">
        <title>High-Quality Assemblies for Three Invasive Social Wasps from the &lt;i&gt;Vespula&lt;/i&gt; Genus.</title>
        <authorList>
            <person name="Harrop T.W.R."/>
            <person name="Guhlin J."/>
            <person name="McLaughlin G.M."/>
            <person name="Permina E."/>
            <person name="Stockwell P."/>
            <person name="Gilligan J."/>
            <person name="Le Lec M.F."/>
            <person name="Gruber M.A.M."/>
            <person name="Quinn O."/>
            <person name="Lovegrove M."/>
            <person name="Duncan E.J."/>
            <person name="Remnant E.J."/>
            <person name="Van Eeckhoven J."/>
            <person name="Graham B."/>
            <person name="Knapp R.A."/>
            <person name="Langford K.W."/>
            <person name="Kronenberg Z."/>
            <person name="Press M.O."/>
            <person name="Eacker S.M."/>
            <person name="Wilson-Rankin E.E."/>
            <person name="Purcell J."/>
            <person name="Lester P.J."/>
            <person name="Dearden P.K."/>
        </authorList>
    </citation>
    <scope>NUCLEOTIDE SEQUENCE</scope>
    <source>
        <strain evidence="2">Volc-1</strain>
    </source>
</reference>
<gene>
    <name evidence="2" type="ORF">H0235_016900</name>
</gene>
<dbReference type="EMBL" id="JACSDY010000021">
    <property type="protein sequence ID" value="KAF7394305.1"/>
    <property type="molecule type" value="Genomic_DNA"/>
</dbReference>
<comment type="caution">
    <text evidence="2">The sequence shown here is derived from an EMBL/GenBank/DDBJ whole genome shotgun (WGS) entry which is preliminary data.</text>
</comment>
<organism evidence="2 3">
    <name type="scientific">Vespula pensylvanica</name>
    <name type="common">Western yellow jacket</name>
    <name type="synonym">Wasp</name>
    <dbReference type="NCBI Taxonomy" id="30213"/>
    <lineage>
        <taxon>Eukaryota</taxon>
        <taxon>Metazoa</taxon>
        <taxon>Ecdysozoa</taxon>
        <taxon>Arthropoda</taxon>
        <taxon>Hexapoda</taxon>
        <taxon>Insecta</taxon>
        <taxon>Pterygota</taxon>
        <taxon>Neoptera</taxon>
        <taxon>Endopterygota</taxon>
        <taxon>Hymenoptera</taxon>
        <taxon>Apocrita</taxon>
        <taxon>Aculeata</taxon>
        <taxon>Vespoidea</taxon>
        <taxon>Vespidae</taxon>
        <taxon>Vespinae</taxon>
        <taxon>Vespula</taxon>
    </lineage>
</organism>
<proteinExistence type="predicted"/>
<evidence type="ECO:0000313" key="3">
    <source>
        <dbReference type="Proteomes" id="UP000600918"/>
    </source>
</evidence>
<keyword evidence="3" id="KW-1185">Reference proteome</keyword>
<dbReference type="AlphaFoldDB" id="A0A834N2G9"/>
<name>A0A834N2G9_VESPE</name>
<sequence>MMFLSSKVNGLYEVRDMFLSQRTESKMPAEDLLWWYGSVAQYRLRKEEEGGGGGEGIREGEGKEKRRVEGNVENIREREREKIV</sequence>
<evidence type="ECO:0000313" key="2">
    <source>
        <dbReference type="EMBL" id="KAF7394305.1"/>
    </source>
</evidence>
<accession>A0A834N2G9</accession>